<accession>A0A068S284</accession>
<gene>
    <name evidence="1" type="ORF">LCOR_07165.1</name>
</gene>
<proteinExistence type="predicted"/>
<comment type="caution">
    <text evidence="1">The sequence shown here is derived from an EMBL/GenBank/DDBJ whole genome shotgun (WGS) entry which is preliminary data.</text>
</comment>
<evidence type="ECO:0000313" key="1">
    <source>
        <dbReference type="EMBL" id="CDH56080.1"/>
    </source>
</evidence>
<sequence>MTTEQQSPRHNTLHNIHGLSPLWCQQLIPVGALDQGHYLFWLLDISKRQSTYCLDMKRCRWPMADDPMQCILSWINIFYDGVSIDVIPFIHNTIICIKAALWMQVAMYVA</sequence>
<name>A0A068S284_9FUNG</name>
<reference evidence="1" key="1">
    <citation type="submission" date="2013-08" db="EMBL/GenBank/DDBJ databases">
        <title>Gene expansion shapes genome architecture in the human pathogen Lichtheimia corymbifera: an evolutionary genomics analysis in the ancient terrestrial Mucorales (Mucoromycotina).</title>
        <authorList>
            <person name="Schwartze V.U."/>
            <person name="Winter S."/>
            <person name="Shelest E."/>
            <person name="Marcet-Houben M."/>
            <person name="Horn F."/>
            <person name="Wehner S."/>
            <person name="Hoffmann K."/>
            <person name="Riege K."/>
            <person name="Sammeth M."/>
            <person name="Nowrousian M."/>
            <person name="Valiante V."/>
            <person name="Linde J."/>
            <person name="Jacobsen I.D."/>
            <person name="Marz M."/>
            <person name="Brakhage A.A."/>
            <person name="Gabaldon T."/>
            <person name="Bocker S."/>
            <person name="Voigt K."/>
        </authorList>
    </citation>
    <scope>NUCLEOTIDE SEQUENCE [LARGE SCALE GENOMIC DNA]</scope>
    <source>
        <strain evidence="1">FSU 9682</strain>
    </source>
</reference>
<protein>
    <submittedName>
        <fullName evidence="1">Uncharacterized protein</fullName>
    </submittedName>
</protein>
<evidence type="ECO:0000313" key="2">
    <source>
        <dbReference type="Proteomes" id="UP000027586"/>
    </source>
</evidence>
<keyword evidence="2" id="KW-1185">Reference proteome</keyword>
<dbReference type="VEuPathDB" id="FungiDB:LCOR_07165.1"/>
<organism evidence="1 2">
    <name type="scientific">Lichtheimia corymbifera JMRC:FSU:9682</name>
    <dbReference type="NCBI Taxonomy" id="1263082"/>
    <lineage>
        <taxon>Eukaryota</taxon>
        <taxon>Fungi</taxon>
        <taxon>Fungi incertae sedis</taxon>
        <taxon>Mucoromycota</taxon>
        <taxon>Mucoromycotina</taxon>
        <taxon>Mucoromycetes</taxon>
        <taxon>Mucorales</taxon>
        <taxon>Lichtheimiaceae</taxon>
        <taxon>Lichtheimia</taxon>
    </lineage>
</organism>
<dbReference type="Proteomes" id="UP000027586">
    <property type="component" value="Unassembled WGS sequence"/>
</dbReference>
<dbReference type="EMBL" id="CBTN010000035">
    <property type="protein sequence ID" value="CDH56080.1"/>
    <property type="molecule type" value="Genomic_DNA"/>
</dbReference>
<dbReference type="AlphaFoldDB" id="A0A068S284"/>